<keyword evidence="3" id="KW-1185">Reference proteome</keyword>
<name>A0A1D3CTM9_9EIME</name>
<evidence type="ECO:0000256" key="1">
    <source>
        <dbReference type="SAM" id="MobiDB-lite"/>
    </source>
</evidence>
<proteinExistence type="predicted"/>
<feature type="region of interest" description="Disordered" evidence="1">
    <location>
        <begin position="19"/>
        <end position="77"/>
    </location>
</feature>
<feature type="compositionally biased region" description="Polar residues" evidence="1">
    <location>
        <begin position="64"/>
        <end position="77"/>
    </location>
</feature>
<dbReference type="AlphaFoldDB" id="A0A1D3CTM9"/>
<organism evidence="2 3">
    <name type="scientific">Cyclospora cayetanensis</name>
    <dbReference type="NCBI Taxonomy" id="88456"/>
    <lineage>
        <taxon>Eukaryota</taxon>
        <taxon>Sar</taxon>
        <taxon>Alveolata</taxon>
        <taxon>Apicomplexa</taxon>
        <taxon>Conoidasida</taxon>
        <taxon>Coccidia</taxon>
        <taxon>Eucoccidiorida</taxon>
        <taxon>Eimeriorina</taxon>
        <taxon>Eimeriidae</taxon>
        <taxon>Cyclospora</taxon>
    </lineage>
</organism>
<dbReference type="VEuPathDB" id="ToxoDB:cyc_07307"/>
<feature type="compositionally biased region" description="Low complexity" evidence="1">
    <location>
        <begin position="25"/>
        <end position="39"/>
    </location>
</feature>
<dbReference type="EMBL" id="JROU02002004">
    <property type="protein sequence ID" value="OEH74559.1"/>
    <property type="molecule type" value="Genomic_DNA"/>
</dbReference>
<evidence type="ECO:0000313" key="2">
    <source>
        <dbReference type="EMBL" id="OEH74559.1"/>
    </source>
</evidence>
<reference evidence="2 3" key="1">
    <citation type="journal article" date="2016" name="BMC Genomics">
        <title>Comparative genomics reveals Cyclospora cayetanensis possesses coccidia-like metabolism and invasion components but unique surface antigens.</title>
        <authorList>
            <person name="Liu S."/>
            <person name="Wang L."/>
            <person name="Zheng H."/>
            <person name="Xu Z."/>
            <person name="Roellig D.M."/>
            <person name="Li N."/>
            <person name="Frace M.A."/>
            <person name="Tang K."/>
            <person name="Arrowood M.J."/>
            <person name="Moss D.M."/>
            <person name="Zhang L."/>
            <person name="Feng Y."/>
            <person name="Xiao L."/>
        </authorList>
    </citation>
    <scope>NUCLEOTIDE SEQUENCE [LARGE SCALE GENOMIC DNA]</scope>
    <source>
        <strain evidence="2 3">CHN_HEN01</strain>
    </source>
</reference>
<protein>
    <submittedName>
        <fullName evidence="2">Uncharacterized protein</fullName>
    </submittedName>
</protein>
<dbReference type="InParanoid" id="A0A1D3CTM9"/>
<gene>
    <name evidence="2" type="ORF">cyc_07307</name>
</gene>
<accession>A0A1D3CTM9</accession>
<comment type="caution">
    <text evidence="2">The sequence shown here is derived from an EMBL/GenBank/DDBJ whole genome shotgun (WGS) entry which is preliminary data.</text>
</comment>
<evidence type="ECO:0000313" key="3">
    <source>
        <dbReference type="Proteomes" id="UP000095192"/>
    </source>
</evidence>
<sequence length="77" mass="7863">MQGLAAIDLTEQITRRSIHRAFPPEEAATAAAERTSTDAGGENAAGESLGVGGKEVGKRDAARSATQGRQGNPSISL</sequence>
<dbReference type="Proteomes" id="UP000095192">
    <property type="component" value="Unassembled WGS sequence"/>
</dbReference>